<dbReference type="Gene3D" id="1.10.10.10">
    <property type="entry name" value="Winged helix-like DNA-binding domain superfamily/Winged helix DNA-binding domain"/>
    <property type="match status" value="1"/>
</dbReference>
<evidence type="ECO:0000256" key="3">
    <source>
        <dbReference type="ARBA" id="ARBA00023125"/>
    </source>
</evidence>
<dbReference type="PROSITE" id="PS50931">
    <property type="entry name" value="HTH_LYSR"/>
    <property type="match status" value="1"/>
</dbReference>
<name>A0ABW9D2Z3_9BURK</name>
<proteinExistence type="inferred from homology"/>
<accession>A0ABW9D2Z3</accession>
<dbReference type="EMBL" id="JAQQBZ010000001">
    <property type="protein sequence ID" value="MFM0591808.1"/>
    <property type="molecule type" value="Genomic_DNA"/>
</dbReference>
<dbReference type="SUPFAM" id="SSF53850">
    <property type="entry name" value="Periplasmic binding protein-like II"/>
    <property type="match status" value="1"/>
</dbReference>
<dbReference type="InterPro" id="IPR058163">
    <property type="entry name" value="LysR-type_TF_proteobact-type"/>
</dbReference>
<reference evidence="6 7" key="1">
    <citation type="journal article" date="2024" name="Chem. Sci.">
        <title>Discovery of megapolipeptins by genome mining of a Burkholderiales bacteria collection.</title>
        <authorList>
            <person name="Paulo B.S."/>
            <person name="Recchia M.J.J."/>
            <person name="Lee S."/>
            <person name="Fergusson C.H."/>
            <person name="Romanowski S.B."/>
            <person name="Hernandez A."/>
            <person name="Krull N."/>
            <person name="Liu D.Y."/>
            <person name="Cavanagh H."/>
            <person name="Bos A."/>
            <person name="Gray C.A."/>
            <person name="Murphy B.T."/>
            <person name="Linington R.G."/>
            <person name="Eustaquio A.S."/>
        </authorList>
    </citation>
    <scope>NUCLEOTIDE SEQUENCE [LARGE SCALE GENOMIC DNA]</scope>
    <source>
        <strain evidence="6 7">RL17-335-BIF-A</strain>
    </source>
</reference>
<keyword evidence="7" id="KW-1185">Reference proteome</keyword>
<dbReference type="InterPro" id="IPR036388">
    <property type="entry name" value="WH-like_DNA-bd_sf"/>
</dbReference>
<evidence type="ECO:0000256" key="4">
    <source>
        <dbReference type="ARBA" id="ARBA00023163"/>
    </source>
</evidence>
<dbReference type="Gene3D" id="3.40.190.290">
    <property type="match status" value="1"/>
</dbReference>
<dbReference type="Proteomes" id="UP001629367">
    <property type="component" value="Unassembled WGS sequence"/>
</dbReference>
<evidence type="ECO:0000313" key="7">
    <source>
        <dbReference type="Proteomes" id="UP001629367"/>
    </source>
</evidence>
<dbReference type="SUPFAM" id="SSF46785">
    <property type="entry name" value="Winged helix' DNA-binding domain"/>
    <property type="match status" value="1"/>
</dbReference>
<evidence type="ECO:0000313" key="6">
    <source>
        <dbReference type="EMBL" id="MFM0591808.1"/>
    </source>
</evidence>
<comment type="caution">
    <text evidence="6">The sequence shown here is derived from an EMBL/GenBank/DDBJ whole genome shotgun (WGS) entry which is preliminary data.</text>
</comment>
<protein>
    <submittedName>
        <fullName evidence="6">LysR family transcriptional regulator</fullName>
    </submittedName>
</protein>
<comment type="similarity">
    <text evidence="1">Belongs to the LysR transcriptional regulatory family.</text>
</comment>
<sequence>MHTIKCLELFKAVAEHKSFSRVAAANNISPSAVTRAIQELETELGVRLFHRTTRKLSVTDVGMSVYNRAVSLLDNYSEIKGISEACAGTMSGTVRVAIQRLLGFDSLSLTLDQYMRSHDNVTVSVDFFDAGDDPLASGADIAISLQSEVRDVYIARQIDSLGMSLFGGKRFLAESHALFPSDLLPQERMSPGGSSWDLIARGSERHLVLPCNSRFRSASPQAIASAAVQGFGVALLSSAIANPHVKAGELFPVFEAWRSLPVPVSISYRSRQFVPERVRSLIAYISDTMGLRHRSDLSLSVRNLIQSAQIENADEVLQPRELETCSP</sequence>
<dbReference type="Pfam" id="PF03466">
    <property type="entry name" value="LysR_substrate"/>
    <property type="match status" value="1"/>
</dbReference>
<organism evidence="6 7">
    <name type="scientific">Paraburkholderia dilworthii</name>
    <dbReference type="NCBI Taxonomy" id="948106"/>
    <lineage>
        <taxon>Bacteria</taxon>
        <taxon>Pseudomonadati</taxon>
        <taxon>Pseudomonadota</taxon>
        <taxon>Betaproteobacteria</taxon>
        <taxon>Burkholderiales</taxon>
        <taxon>Burkholderiaceae</taxon>
        <taxon>Paraburkholderia</taxon>
    </lineage>
</organism>
<evidence type="ECO:0000256" key="1">
    <source>
        <dbReference type="ARBA" id="ARBA00009437"/>
    </source>
</evidence>
<dbReference type="PANTHER" id="PTHR30537:SF68">
    <property type="entry name" value="TRANSCRIPTIONAL REGULATOR-RELATED"/>
    <property type="match status" value="1"/>
</dbReference>
<dbReference type="InterPro" id="IPR005119">
    <property type="entry name" value="LysR_subst-bd"/>
</dbReference>
<evidence type="ECO:0000259" key="5">
    <source>
        <dbReference type="PROSITE" id="PS50931"/>
    </source>
</evidence>
<keyword evidence="3" id="KW-0238">DNA-binding</keyword>
<dbReference type="RefSeq" id="WP_408208566.1">
    <property type="nucleotide sequence ID" value="NZ_JAQQBZ010000001.1"/>
</dbReference>
<dbReference type="Pfam" id="PF00126">
    <property type="entry name" value="HTH_1"/>
    <property type="match status" value="1"/>
</dbReference>
<dbReference type="InterPro" id="IPR000847">
    <property type="entry name" value="LysR_HTH_N"/>
</dbReference>
<keyword evidence="2" id="KW-0805">Transcription regulation</keyword>
<keyword evidence="4" id="KW-0804">Transcription</keyword>
<evidence type="ECO:0000256" key="2">
    <source>
        <dbReference type="ARBA" id="ARBA00023015"/>
    </source>
</evidence>
<dbReference type="InterPro" id="IPR036390">
    <property type="entry name" value="WH_DNA-bd_sf"/>
</dbReference>
<feature type="domain" description="HTH lysR-type" evidence="5">
    <location>
        <begin position="1"/>
        <end position="59"/>
    </location>
</feature>
<dbReference type="PANTHER" id="PTHR30537">
    <property type="entry name" value="HTH-TYPE TRANSCRIPTIONAL REGULATOR"/>
    <property type="match status" value="1"/>
</dbReference>
<gene>
    <name evidence="6" type="ORF">PQQ68_02185</name>
</gene>